<keyword evidence="5" id="KW-1185">Reference proteome</keyword>
<name>A0A9X8Y8M2_9FIRM</name>
<evidence type="ECO:0000256" key="2">
    <source>
        <dbReference type="ARBA" id="ARBA00023315"/>
    </source>
</evidence>
<dbReference type="Gene3D" id="3.40.630.30">
    <property type="match status" value="1"/>
</dbReference>
<dbReference type="EMBL" id="SLUK01000003">
    <property type="protein sequence ID" value="TCL44153.1"/>
    <property type="molecule type" value="Genomic_DNA"/>
</dbReference>
<dbReference type="PROSITE" id="PS51186">
    <property type="entry name" value="GNAT"/>
    <property type="match status" value="1"/>
</dbReference>
<dbReference type="PANTHER" id="PTHR43420:SF47">
    <property type="entry name" value="N-ACETYLTRANSFERASE DOMAIN-CONTAINING PROTEIN"/>
    <property type="match status" value="1"/>
</dbReference>
<dbReference type="InterPro" id="IPR016181">
    <property type="entry name" value="Acyl_CoA_acyltransferase"/>
</dbReference>
<dbReference type="PANTHER" id="PTHR43420">
    <property type="entry name" value="ACETYLTRANSFERASE"/>
    <property type="match status" value="1"/>
</dbReference>
<reference evidence="4 5" key="1">
    <citation type="submission" date="2019-03" db="EMBL/GenBank/DDBJ databases">
        <title>Genomic Encyclopedia of Type Strains, Phase IV (KMG-IV): sequencing the most valuable type-strain genomes for metagenomic binning, comparative biology and taxonomic classification.</title>
        <authorList>
            <person name="Goeker M."/>
        </authorList>
    </citation>
    <scope>NUCLEOTIDE SEQUENCE [LARGE SCALE GENOMIC DNA]</scope>
    <source>
        <strain evidence="4 5">DSM 100433</strain>
    </source>
</reference>
<gene>
    <name evidence="4" type="ORF">EDD78_103191</name>
</gene>
<dbReference type="Proteomes" id="UP000294682">
    <property type="component" value="Unassembled WGS sequence"/>
</dbReference>
<proteinExistence type="predicted"/>
<dbReference type="Pfam" id="PF00583">
    <property type="entry name" value="Acetyltransf_1"/>
    <property type="match status" value="1"/>
</dbReference>
<dbReference type="InterPro" id="IPR000182">
    <property type="entry name" value="GNAT_dom"/>
</dbReference>
<keyword evidence="1" id="KW-0808">Transferase</keyword>
<dbReference type="CDD" id="cd04301">
    <property type="entry name" value="NAT_SF"/>
    <property type="match status" value="1"/>
</dbReference>
<evidence type="ECO:0000313" key="4">
    <source>
        <dbReference type="EMBL" id="TCL44153.1"/>
    </source>
</evidence>
<dbReference type="RefSeq" id="WP_132084245.1">
    <property type="nucleotide sequence ID" value="NZ_SLUK01000003.1"/>
</dbReference>
<keyword evidence="2" id="KW-0012">Acyltransferase</keyword>
<accession>A0A9X8Y8M2</accession>
<evidence type="ECO:0000259" key="3">
    <source>
        <dbReference type="PROSITE" id="PS51186"/>
    </source>
</evidence>
<evidence type="ECO:0000256" key="1">
    <source>
        <dbReference type="ARBA" id="ARBA00022679"/>
    </source>
</evidence>
<organism evidence="4 5">
    <name type="scientific">Harryflintia acetispora</name>
    <dbReference type="NCBI Taxonomy" id="1849041"/>
    <lineage>
        <taxon>Bacteria</taxon>
        <taxon>Bacillati</taxon>
        <taxon>Bacillota</taxon>
        <taxon>Clostridia</taxon>
        <taxon>Eubacteriales</taxon>
        <taxon>Oscillospiraceae</taxon>
        <taxon>Harryflintia</taxon>
    </lineage>
</organism>
<feature type="domain" description="N-acetyltransferase" evidence="3">
    <location>
        <begin position="1"/>
        <end position="163"/>
    </location>
</feature>
<protein>
    <submittedName>
        <fullName evidence="4">Acetyltransferase (GNAT) family protein</fullName>
    </submittedName>
</protein>
<dbReference type="InterPro" id="IPR050680">
    <property type="entry name" value="YpeA/RimI_acetyltransf"/>
</dbReference>
<dbReference type="GO" id="GO:0016747">
    <property type="term" value="F:acyltransferase activity, transferring groups other than amino-acyl groups"/>
    <property type="evidence" value="ECO:0007669"/>
    <property type="project" value="InterPro"/>
</dbReference>
<evidence type="ECO:0000313" key="5">
    <source>
        <dbReference type="Proteomes" id="UP000294682"/>
    </source>
</evidence>
<dbReference type="AlphaFoldDB" id="A0A9X8Y8M2"/>
<dbReference type="SUPFAM" id="SSF55729">
    <property type="entry name" value="Acyl-CoA N-acyltransferases (Nat)"/>
    <property type="match status" value="1"/>
</dbReference>
<comment type="caution">
    <text evidence="4">The sequence shown here is derived from an EMBL/GenBank/DDBJ whole genome shotgun (WGS) entry which is preliminary data.</text>
</comment>
<sequence length="171" mass="19527">MHLRLAGMDDLTQLKTVYKKIIGKMNREHIQIWDEVYPCAFFEEDIKKGRLYLLTRGRDIMASFALCPSNSGGAHLKWEDPRGKALYLDRFGVNVDCMRQGVGSAALRYAMALAREMDADFLRLLVVDVNLPAIRLYEKNGFCRAGGIYEESFDDVVLREYGYESGLSQSR</sequence>